<dbReference type="Proteomes" id="UP000460558">
    <property type="component" value="Unassembled WGS sequence"/>
</dbReference>
<dbReference type="SUPFAM" id="SSF55874">
    <property type="entry name" value="ATPase domain of HSP90 chaperone/DNA topoisomerase II/histidine kinase"/>
    <property type="match status" value="1"/>
</dbReference>
<dbReference type="GO" id="GO:0005524">
    <property type="term" value="F:ATP binding"/>
    <property type="evidence" value="ECO:0007669"/>
    <property type="project" value="UniProtKB-KW"/>
</dbReference>
<evidence type="ECO:0000259" key="2">
    <source>
        <dbReference type="Pfam" id="PF13581"/>
    </source>
</evidence>
<keyword evidence="3" id="KW-0547">Nucleotide-binding</keyword>
<evidence type="ECO:0000313" key="3">
    <source>
        <dbReference type="EMBL" id="MQS37674.1"/>
    </source>
</evidence>
<dbReference type="Pfam" id="PF13581">
    <property type="entry name" value="HATPase_c_2"/>
    <property type="match status" value="1"/>
</dbReference>
<keyword evidence="3" id="KW-0067">ATP-binding</keyword>
<dbReference type="PANTHER" id="PTHR35526:SF3">
    <property type="entry name" value="ANTI-SIGMA-F FACTOR RSBW"/>
    <property type="match status" value="1"/>
</dbReference>
<dbReference type="InterPro" id="IPR003594">
    <property type="entry name" value="HATPase_dom"/>
</dbReference>
<feature type="domain" description="Histidine kinase/HSP90-like ATPase" evidence="2">
    <location>
        <begin position="17"/>
        <end position="126"/>
    </location>
</feature>
<sequence>MSVMAETGSTHYRQELTAHPRALARIRRIIRAHLRYWGLGPLTETAVLCAHELLANVDKHTDSPRCVLTLERRPGGVRVVVRDTSARLPVLREPDWVAESGRGMALLESMADSWGAAPAPGGKDVWCEIRAEPRAGGG</sequence>
<reference evidence="3 4" key="1">
    <citation type="submission" date="2019-06" db="EMBL/GenBank/DDBJ databases">
        <title>Comparative genomics and metabolomics analyses of clavulanic acid producing Streptomyces species provides insight into specialized metabolism and evolution of beta-lactam biosynthetic gene clusters.</title>
        <authorList>
            <person name="Moore M.A."/>
            <person name="Cruz-Morales P."/>
            <person name="Barona Gomez F."/>
            <person name="Kapil T."/>
        </authorList>
    </citation>
    <scope>NUCLEOTIDE SEQUENCE [LARGE SCALE GENOMIC DNA]</scope>
    <source>
        <strain evidence="3 4">T-272</strain>
    </source>
</reference>
<dbReference type="InterPro" id="IPR050267">
    <property type="entry name" value="Anti-sigma-factor_SerPK"/>
</dbReference>
<gene>
    <name evidence="3" type="ORF">FFZ77_19160</name>
</gene>
<comment type="caution">
    <text evidence="3">The sequence shown here is derived from an EMBL/GenBank/DDBJ whole genome shotgun (WGS) entry which is preliminary data.</text>
</comment>
<dbReference type="PANTHER" id="PTHR35526">
    <property type="entry name" value="ANTI-SIGMA-F FACTOR RSBW-RELATED"/>
    <property type="match status" value="1"/>
</dbReference>
<evidence type="ECO:0000313" key="4">
    <source>
        <dbReference type="Proteomes" id="UP000460558"/>
    </source>
</evidence>
<dbReference type="CDD" id="cd16936">
    <property type="entry name" value="HATPase_RsbW-like"/>
    <property type="match status" value="1"/>
</dbReference>
<dbReference type="EMBL" id="VDEQ01000209">
    <property type="protein sequence ID" value="MQS37674.1"/>
    <property type="molecule type" value="Genomic_DNA"/>
</dbReference>
<keyword evidence="1" id="KW-0723">Serine/threonine-protein kinase</keyword>
<accession>A0ABW9NXU3</accession>
<evidence type="ECO:0000256" key="1">
    <source>
        <dbReference type="ARBA" id="ARBA00022527"/>
    </source>
</evidence>
<protein>
    <submittedName>
        <fullName evidence="3">ATP-binding protein</fullName>
    </submittedName>
</protein>
<dbReference type="Gene3D" id="3.30.565.10">
    <property type="entry name" value="Histidine kinase-like ATPase, C-terminal domain"/>
    <property type="match status" value="1"/>
</dbReference>
<organism evidence="3 4">
    <name type="scientific">Streptomyces katsurahamanus</name>
    <dbReference type="NCBI Taxonomy" id="2577098"/>
    <lineage>
        <taxon>Bacteria</taxon>
        <taxon>Bacillati</taxon>
        <taxon>Actinomycetota</taxon>
        <taxon>Actinomycetes</taxon>
        <taxon>Kitasatosporales</taxon>
        <taxon>Streptomycetaceae</taxon>
        <taxon>Streptomyces</taxon>
    </lineage>
</organism>
<keyword evidence="1" id="KW-0418">Kinase</keyword>
<proteinExistence type="predicted"/>
<name>A0ABW9NXU3_9ACTN</name>
<keyword evidence="4" id="KW-1185">Reference proteome</keyword>
<dbReference type="InterPro" id="IPR036890">
    <property type="entry name" value="HATPase_C_sf"/>
</dbReference>
<keyword evidence="1" id="KW-0808">Transferase</keyword>